<dbReference type="Gene3D" id="2.60.120.1140">
    <property type="entry name" value="Protein of unknown function DUF192"/>
    <property type="match status" value="1"/>
</dbReference>
<comment type="caution">
    <text evidence="1">The sequence shown here is derived from an EMBL/GenBank/DDBJ whole genome shotgun (WGS) entry which is preliminary data.</text>
</comment>
<sequence>MRKIFMLAAVFILSANNDTPDYRQTPPSTEAVPPTNDPWASCDFEIKTASFGTKIPFTTIPVAHTKEQINQGVANLNSGTPIMLFLWDSPRRYAFTMRSVLRPMSVAFINDKGEITQIENMKPNTTELHVSDKAVRVALEVGKGVLSNRNIITGSRITIKQCSATLPFPEKFFQEKK</sequence>
<evidence type="ECO:0000313" key="2">
    <source>
        <dbReference type="Proteomes" id="UP000316887"/>
    </source>
</evidence>
<dbReference type="PANTHER" id="PTHR37953">
    <property type="entry name" value="UPF0127 PROTEIN MJ1496"/>
    <property type="match status" value="1"/>
</dbReference>
<reference evidence="1 2" key="1">
    <citation type="submission" date="2019-06" db="EMBL/GenBank/DDBJ databases">
        <title>Genome sequencing of Zymomonas mobilis strains for genetic engineering and biofuel applications.</title>
        <authorList>
            <person name="Teravest M."/>
        </authorList>
    </citation>
    <scope>NUCLEOTIDE SEQUENCE [LARGE SCALE GENOMIC DNA]</scope>
    <source>
        <strain evidence="1 2">AN0101</strain>
    </source>
</reference>
<dbReference type="InterPro" id="IPR003795">
    <property type="entry name" value="DUF192"/>
</dbReference>
<dbReference type="Pfam" id="PF02643">
    <property type="entry name" value="DUF192"/>
    <property type="match status" value="1"/>
</dbReference>
<evidence type="ECO:0000313" key="1">
    <source>
        <dbReference type="EMBL" id="TQL17305.1"/>
    </source>
</evidence>
<accession>A0A542W142</accession>
<evidence type="ECO:0008006" key="3">
    <source>
        <dbReference type="Google" id="ProtNLM"/>
    </source>
</evidence>
<organism evidence="1 2">
    <name type="scientific">Zymomonas mobilis</name>
    <dbReference type="NCBI Taxonomy" id="542"/>
    <lineage>
        <taxon>Bacteria</taxon>
        <taxon>Pseudomonadati</taxon>
        <taxon>Pseudomonadota</taxon>
        <taxon>Alphaproteobacteria</taxon>
        <taxon>Sphingomonadales</taxon>
        <taxon>Zymomonadaceae</taxon>
        <taxon>Zymomonas</taxon>
    </lineage>
</organism>
<dbReference type="EMBL" id="VFOF01000001">
    <property type="protein sequence ID" value="TQL17305.1"/>
    <property type="molecule type" value="Genomic_DNA"/>
</dbReference>
<dbReference type="InterPro" id="IPR038695">
    <property type="entry name" value="Saro_0823-like_sf"/>
</dbReference>
<dbReference type="RefSeq" id="WP_141919659.1">
    <property type="nucleotide sequence ID" value="NZ_VFOF01000001.1"/>
</dbReference>
<name>A0A542W142_ZYMMB</name>
<dbReference type="PANTHER" id="PTHR37953:SF1">
    <property type="entry name" value="UPF0127 PROTEIN MJ1496"/>
    <property type="match status" value="1"/>
</dbReference>
<dbReference type="Proteomes" id="UP000316887">
    <property type="component" value="Unassembled WGS sequence"/>
</dbReference>
<dbReference type="OrthoDB" id="9808290at2"/>
<proteinExistence type="predicted"/>
<gene>
    <name evidence="1" type="ORF">FBY58_0876</name>
</gene>
<protein>
    <recommendedName>
        <fullName evidence="3">DUF192 domain-containing protein</fullName>
    </recommendedName>
</protein>
<dbReference type="AlphaFoldDB" id="A0A542W142"/>